<comment type="function">
    <text evidence="1">Catalyzes the cleavage of 5-oxoproline to form L-glutamate coupled to the hydrolysis of ATP to ADP and inorganic phosphate.</text>
</comment>
<comment type="catalytic activity">
    <reaction evidence="1">
        <text>5-oxo-L-proline + ATP + 2 H2O = L-glutamate + ADP + phosphate + H(+)</text>
        <dbReference type="Rhea" id="RHEA:10348"/>
        <dbReference type="ChEBI" id="CHEBI:15377"/>
        <dbReference type="ChEBI" id="CHEBI:15378"/>
        <dbReference type="ChEBI" id="CHEBI:29985"/>
        <dbReference type="ChEBI" id="CHEBI:30616"/>
        <dbReference type="ChEBI" id="CHEBI:43474"/>
        <dbReference type="ChEBI" id="CHEBI:58402"/>
        <dbReference type="ChEBI" id="CHEBI:456216"/>
        <dbReference type="EC" id="3.5.2.9"/>
    </reaction>
</comment>
<dbReference type="RefSeq" id="WP_133558578.1">
    <property type="nucleotide sequence ID" value="NZ_SNWM01000005.1"/>
</dbReference>
<dbReference type="EC" id="3.5.2.9" evidence="1"/>
<dbReference type="InterPro" id="IPR011330">
    <property type="entry name" value="Glyco_hydro/deAcase_b/a-brl"/>
</dbReference>
<evidence type="ECO:0000313" key="3">
    <source>
        <dbReference type="Proteomes" id="UP000295499"/>
    </source>
</evidence>
<sequence length="253" mass="27112">MQTIDLNCDLGEGFGNYQSPEDAILMDYITSANIACGFHAGDPAVMQNTVSMAIQKGIAVGAHPGLPDLQGFGRRELKISPAEAYQITLYQIGALHGFVKAAKGKLNHVKPHGALYNMAAKDYALAEAIVQAVKDFDPQLILYALSGSEMIKAANAAGLYSASEVFADRSYQDDGTLTPRSQKNALLEDAQSALDQVLMMAKHQQVISVQQNIVTMKAETVCLHGDGAHAVAFAKSISLGLKNNGITIETFRR</sequence>
<gene>
    <name evidence="1" type="primary">pxpA</name>
    <name evidence="2" type="ORF">CLV32_3963</name>
</gene>
<dbReference type="EMBL" id="SNWM01000005">
    <property type="protein sequence ID" value="TDO20203.1"/>
    <property type="molecule type" value="Genomic_DNA"/>
</dbReference>
<keyword evidence="1" id="KW-0547">Nucleotide-binding</keyword>
<accession>A0A4R6ID64</accession>
<dbReference type="Gene3D" id="3.20.20.370">
    <property type="entry name" value="Glycoside hydrolase/deacetylase"/>
    <property type="match status" value="1"/>
</dbReference>
<dbReference type="InterPro" id="IPR005501">
    <property type="entry name" value="LamB/YcsF/PxpA-like"/>
</dbReference>
<organism evidence="2 3">
    <name type="scientific">Pedobacter duraquae</name>
    <dbReference type="NCBI Taxonomy" id="425511"/>
    <lineage>
        <taxon>Bacteria</taxon>
        <taxon>Pseudomonadati</taxon>
        <taxon>Bacteroidota</taxon>
        <taxon>Sphingobacteriia</taxon>
        <taxon>Sphingobacteriales</taxon>
        <taxon>Sphingobacteriaceae</taxon>
        <taxon>Pedobacter</taxon>
    </lineage>
</organism>
<dbReference type="GO" id="GO:0017168">
    <property type="term" value="F:5-oxoprolinase (ATP-hydrolyzing) activity"/>
    <property type="evidence" value="ECO:0007669"/>
    <property type="project" value="UniProtKB-UniRule"/>
</dbReference>
<dbReference type="HAMAP" id="MF_00691">
    <property type="entry name" value="PxpA"/>
    <property type="match status" value="1"/>
</dbReference>
<evidence type="ECO:0000256" key="1">
    <source>
        <dbReference type="HAMAP-Rule" id="MF_00691"/>
    </source>
</evidence>
<dbReference type="Pfam" id="PF03746">
    <property type="entry name" value="LamB_YcsF"/>
    <property type="match status" value="1"/>
</dbReference>
<comment type="similarity">
    <text evidence="1">Belongs to the LamB/PxpA family.</text>
</comment>
<name>A0A4R6ID64_9SPHI</name>
<dbReference type="GO" id="GO:0005524">
    <property type="term" value="F:ATP binding"/>
    <property type="evidence" value="ECO:0007669"/>
    <property type="project" value="UniProtKB-UniRule"/>
</dbReference>
<dbReference type="AlphaFoldDB" id="A0A4R6ID64"/>
<proteinExistence type="inferred from homology"/>
<keyword evidence="1" id="KW-0378">Hydrolase</keyword>
<reference evidence="2 3" key="1">
    <citation type="submission" date="2019-03" db="EMBL/GenBank/DDBJ databases">
        <title>Genomic Encyclopedia of Archaeal and Bacterial Type Strains, Phase II (KMG-II): from individual species to whole genera.</title>
        <authorList>
            <person name="Goeker M."/>
        </authorList>
    </citation>
    <scope>NUCLEOTIDE SEQUENCE [LARGE SCALE GENOMIC DNA]</scope>
    <source>
        <strain evidence="2 3">DSM 19034</strain>
    </source>
</reference>
<dbReference type="NCBIfam" id="NF003814">
    <property type="entry name" value="PRK05406.1-3"/>
    <property type="match status" value="1"/>
</dbReference>
<comment type="caution">
    <text evidence="2">The sequence shown here is derived from an EMBL/GenBank/DDBJ whole genome shotgun (WGS) entry which is preliminary data.</text>
</comment>
<dbReference type="NCBIfam" id="NF003816">
    <property type="entry name" value="PRK05406.1-5"/>
    <property type="match status" value="1"/>
</dbReference>
<dbReference type="Proteomes" id="UP000295499">
    <property type="component" value="Unassembled WGS sequence"/>
</dbReference>
<keyword evidence="1" id="KW-0067">ATP-binding</keyword>
<comment type="subunit">
    <text evidence="1">Forms a complex composed of PxpA, PxpB and PxpC.</text>
</comment>
<evidence type="ECO:0000313" key="2">
    <source>
        <dbReference type="EMBL" id="TDO20203.1"/>
    </source>
</evidence>
<dbReference type="PANTHER" id="PTHR30292:SF0">
    <property type="entry name" value="5-OXOPROLINASE SUBUNIT A"/>
    <property type="match status" value="1"/>
</dbReference>
<keyword evidence="3" id="KW-1185">Reference proteome</keyword>
<protein>
    <recommendedName>
        <fullName evidence="1">5-oxoprolinase subunit A</fullName>
        <shortName evidence="1">5-OPase subunit A</shortName>
        <ecNumber evidence="1">3.5.2.9</ecNumber>
    </recommendedName>
    <alternativeName>
        <fullName evidence="1">5-oxoprolinase (ATP-hydrolyzing) subunit A</fullName>
    </alternativeName>
</protein>
<dbReference type="SUPFAM" id="SSF88713">
    <property type="entry name" value="Glycoside hydrolase/deacetylase"/>
    <property type="match status" value="1"/>
</dbReference>
<dbReference type="PANTHER" id="PTHR30292">
    <property type="entry name" value="UNCHARACTERIZED PROTEIN YBGL-RELATED"/>
    <property type="match status" value="1"/>
</dbReference>
<dbReference type="OrthoDB" id="9773478at2"/>
<dbReference type="GO" id="GO:0005975">
    <property type="term" value="P:carbohydrate metabolic process"/>
    <property type="evidence" value="ECO:0007669"/>
    <property type="project" value="InterPro"/>
</dbReference>
<dbReference type="CDD" id="cd10787">
    <property type="entry name" value="LamB_YcsF_like"/>
    <property type="match status" value="1"/>
</dbReference>